<comment type="caution">
    <text evidence="2">The sequence shown here is derived from an EMBL/GenBank/DDBJ whole genome shotgun (WGS) entry which is preliminary data.</text>
</comment>
<evidence type="ECO:0000313" key="2">
    <source>
        <dbReference type="EMBL" id="MBP0481271.1"/>
    </source>
</evidence>
<evidence type="ECO:0000256" key="1">
    <source>
        <dbReference type="SAM" id="Phobius"/>
    </source>
</evidence>
<protein>
    <submittedName>
        <fullName evidence="2">Uncharacterized protein</fullName>
    </submittedName>
</protein>
<feature type="transmembrane region" description="Helical" evidence="1">
    <location>
        <begin position="12"/>
        <end position="31"/>
    </location>
</feature>
<sequence length="106" mass="11600">MPKLIRMYITQALAGFGLSAVFVAALLYGNVANLWHLVSTSPVGWIAVGMLFFANGIVFAGVQFAISIMRMAEEETPGGGRRVPQKMVEAMPIPVAEIKRDVLHRR</sequence>
<reference evidence="2" key="1">
    <citation type="submission" date="2021-03" db="EMBL/GenBank/DDBJ databases">
        <title>Sagittula salina sp. nov. strain M10.9X isolated from the marine waste.</title>
        <authorList>
            <person name="Satari L."/>
            <person name="Molina-Menor E."/>
            <person name="Vidal-Verdu A."/>
            <person name="Pascual J."/>
            <person name="Pereto J."/>
            <person name="Porcar M."/>
        </authorList>
    </citation>
    <scope>NUCLEOTIDE SEQUENCE</scope>
    <source>
        <strain evidence="2">M10.9X</strain>
    </source>
</reference>
<dbReference type="AlphaFoldDB" id="A0A940MGU9"/>
<evidence type="ECO:0000313" key="3">
    <source>
        <dbReference type="Proteomes" id="UP000675940"/>
    </source>
</evidence>
<accession>A0A940MGU9</accession>
<feature type="transmembrane region" description="Helical" evidence="1">
    <location>
        <begin position="43"/>
        <end position="66"/>
    </location>
</feature>
<gene>
    <name evidence="2" type="ORF">J5474_02030</name>
</gene>
<dbReference type="RefSeq" id="WP_209358816.1">
    <property type="nucleotide sequence ID" value="NZ_JAGISH010000001.1"/>
</dbReference>
<keyword evidence="1" id="KW-0812">Transmembrane</keyword>
<proteinExistence type="predicted"/>
<dbReference type="EMBL" id="JAGISH010000001">
    <property type="protein sequence ID" value="MBP0481271.1"/>
    <property type="molecule type" value="Genomic_DNA"/>
</dbReference>
<keyword evidence="1" id="KW-1133">Transmembrane helix</keyword>
<keyword evidence="1" id="KW-0472">Membrane</keyword>
<keyword evidence="3" id="KW-1185">Reference proteome</keyword>
<name>A0A940MGU9_9RHOB</name>
<dbReference type="Proteomes" id="UP000675940">
    <property type="component" value="Unassembled WGS sequence"/>
</dbReference>
<organism evidence="2 3">
    <name type="scientific">Sagittula salina</name>
    <dbReference type="NCBI Taxonomy" id="2820268"/>
    <lineage>
        <taxon>Bacteria</taxon>
        <taxon>Pseudomonadati</taxon>
        <taxon>Pseudomonadota</taxon>
        <taxon>Alphaproteobacteria</taxon>
        <taxon>Rhodobacterales</taxon>
        <taxon>Roseobacteraceae</taxon>
        <taxon>Sagittula</taxon>
    </lineage>
</organism>